<dbReference type="Pfam" id="PF00293">
    <property type="entry name" value="NUDIX"/>
    <property type="match status" value="1"/>
</dbReference>
<name>A0ABS9EQD9_9BACT</name>
<dbReference type="PROSITE" id="PS00893">
    <property type="entry name" value="NUDIX_BOX"/>
    <property type="match status" value="1"/>
</dbReference>
<dbReference type="PROSITE" id="PS51462">
    <property type="entry name" value="NUDIX"/>
    <property type="match status" value="1"/>
</dbReference>
<reference evidence="4 5" key="1">
    <citation type="submission" date="2022-01" db="EMBL/GenBank/DDBJ databases">
        <title>Dethiosulfovibrio faecalis sp. nov., a novel proteolytic, non-sulfur-reducing bacterium isolated from a marine aquaculture solid waste bioreactor.</title>
        <authorList>
            <person name="Grabowski S."/>
            <person name="Apolinario E."/>
            <person name="Schneider N."/>
            <person name="Marshall C.W."/>
            <person name="Sowers K.R."/>
        </authorList>
    </citation>
    <scope>NUCLEOTIDE SEQUENCE [LARGE SCALE GENOMIC DNA]</scope>
    <source>
        <strain evidence="4 5">DSM 12537</strain>
    </source>
</reference>
<dbReference type="Proteomes" id="UP001200430">
    <property type="component" value="Unassembled WGS sequence"/>
</dbReference>
<dbReference type="PANTHER" id="PTHR11839">
    <property type="entry name" value="UDP/ADP-SUGAR PYROPHOSPHATASE"/>
    <property type="match status" value="1"/>
</dbReference>
<feature type="domain" description="Nudix hydrolase" evidence="3">
    <location>
        <begin position="40"/>
        <end position="167"/>
    </location>
</feature>
<protein>
    <submittedName>
        <fullName evidence="4">NUDIX hydrolase</fullName>
    </submittedName>
</protein>
<dbReference type="InterPro" id="IPR015797">
    <property type="entry name" value="NUDIX_hydrolase-like_dom_sf"/>
</dbReference>
<keyword evidence="2 4" id="KW-0378">Hydrolase</keyword>
<organism evidence="4 5">
    <name type="scientific">Dethiosulfovibrio marinus</name>
    <dbReference type="NCBI Taxonomy" id="133532"/>
    <lineage>
        <taxon>Bacteria</taxon>
        <taxon>Thermotogati</taxon>
        <taxon>Synergistota</taxon>
        <taxon>Synergistia</taxon>
        <taxon>Synergistales</taxon>
        <taxon>Dethiosulfovibrionaceae</taxon>
        <taxon>Dethiosulfovibrio</taxon>
    </lineage>
</organism>
<dbReference type="Gene3D" id="3.90.79.10">
    <property type="entry name" value="Nucleoside Triphosphate Pyrophosphohydrolase"/>
    <property type="match status" value="1"/>
</dbReference>
<evidence type="ECO:0000313" key="5">
    <source>
        <dbReference type="Proteomes" id="UP001200430"/>
    </source>
</evidence>
<dbReference type="InterPro" id="IPR020084">
    <property type="entry name" value="NUDIX_hydrolase_CS"/>
</dbReference>
<dbReference type="PANTHER" id="PTHR11839:SF18">
    <property type="entry name" value="NUDIX HYDROLASE DOMAIN-CONTAINING PROTEIN"/>
    <property type="match status" value="1"/>
</dbReference>
<accession>A0ABS9EQD9</accession>
<dbReference type="CDD" id="cd03424">
    <property type="entry name" value="NUDIX_ADPRase_Nudt5_UGPPase_Nudt14"/>
    <property type="match status" value="1"/>
</dbReference>
<keyword evidence="5" id="KW-1185">Reference proteome</keyword>
<comment type="cofactor">
    <cofactor evidence="1">
        <name>Mg(2+)</name>
        <dbReference type="ChEBI" id="CHEBI:18420"/>
    </cofactor>
</comment>
<comment type="caution">
    <text evidence="4">The sequence shown here is derived from an EMBL/GenBank/DDBJ whole genome shotgun (WGS) entry which is preliminary data.</text>
</comment>
<evidence type="ECO:0000256" key="2">
    <source>
        <dbReference type="ARBA" id="ARBA00022801"/>
    </source>
</evidence>
<dbReference type="InterPro" id="IPR000086">
    <property type="entry name" value="NUDIX_hydrolase_dom"/>
</dbReference>
<evidence type="ECO:0000313" key="4">
    <source>
        <dbReference type="EMBL" id="MCF4142038.1"/>
    </source>
</evidence>
<evidence type="ECO:0000256" key="1">
    <source>
        <dbReference type="ARBA" id="ARBA00001946"/>
    </source>
</evidence>
<dbReference type="GO" id="GO:0016787">
    <property type="term" value="F:hydrolase activity"/>
    <property type="evidence" value="ECO:0007669"/>
    <property type="project" value="UniProtKB-KW"/>
</dbReference>
<evidence type="ECO:0000259" key="3">
    <source>
        <dbReference type="PROSITE" id="PS51462"/>
    </source>
</evidence>
<sequence>MDQRERPIASRSVYEGAILNLRVDDVIMPNGRETKREVVEHSPAVGIVAVQDGCLFLVEQFRYAVRTSLLEIPAGIVEKGESPVETACREIQEEIGYRADRMEEIGRLYTSPGFSEEELIFFWADGLSPSKLPADDDESIVVRKVPIPEVWNMIRDGTIRDGKTVAILSRLALEGKIAYH</sequence>
<dbReference type="SUPFAM" id="SSF55811">
    <property type="entry name" value="Nudix"/>
    <property type="match status" value="1"/>
</dbReference>
<gene>
    <name evidence="4" type="ORF">L2W38_04305</name>
</gene>
<dbReference type="EMBL" id="JAKGUD010000003">
    <property type="protein sequence ID" value="MCF4142038.1"/>
    <property type="molecule type" value="Genomic_DNA"/>
</dbReference>
<dbReference type="RefSeq" id="WP_236098792.1">
    <property type="nucleotide sequence ID" value="NZ_JAKGUD010000003.1"/>
</dbReference>
<proteinExistence type="predicted"/>